<evidence type="ECO:0000256" key="1">
    <source>
        <dbReference type="ARBA" id="ARBA00004651"/>
    </source>
</evidence>
<feature type="transmembrane region" description="Helical" evidence="6">
    <location>
        <begin position="179"/>
        <end position="198"/>
    </location>
</feature>
<evidence type="ECO:0000256" key="6">
    <source>
        <dbReference type="SAM" id="Phobius"/>
    </source>
</evidence>
<keyword evidence="3 6" id="KW-0812">Transmembrane</keyword>
<dbReference type="EMBL" id="QZWZ01000057">
    <property type="protein sequence ID" value="RJT27867.1"/>
    <property type="molecule type" value="Genomic_DNA"/>
</dbReference>
<evidence type="ECO:0000256" key="2">
    <source>
        <dbReference type="ARBA" id="ARBA00022475"/>
    </source>
</evidence>
<sequence>MSGDSPEIRAGQVGEQNASIRRIEIARQLRSIAVPAIALAGLFSTIAWVQPKLLSLRALAGLTTDAAPLLMLVMGSAVVILLGGIDLSVATMASFAAVAFVMFNPALGEFAFVAVLGLAGLVGALQGYVHHRAQIPSFVVSFGSLGMLYGITHFISNATAAPLSQPSAIISFFGSRTGGLPNGVIVVVISAAILGALFRFTRLGREIFAVGASERAALLSGVKTLRVKVLAFAISAICASVAGLLLLGQTGYSSPAMANNYLLPAIVGVVVGGTAISGGIGGIACALVGGLIAGLVRIGTVIVGLNPAYQNIVFGVVIVIAVAITIDREKIGIIK</sequence>
<feature type="transmembrane region" description="Helical" evidence="6">
    <location>
        <begin position="135"/>
        <end position="158"/>
    </location>
</feature>
<gene>
    <name evidence="7" type="ORF">D3227_35225</name>
</gene>
<feature type="transmembrane region" description="Helical" evidence="6">
    <location>
        <begin position="308"/>
        <end position="326"/>
    </location>
</feature>
<evidence type="ECO:0000313" key="8">
    <source>
        <dbReference type="Proteomes" id="UP000272706"/>
    </source>
</evidence>
<proteinExistence type="predicted"/>
<dbReference type="InterPro" id="IPR001851">
    <property type="entry name" value="ABC_transp_permease"/>
</dbReference>
<reference evidence="7 8" key="1">
    <citation type="submission" date="2018-09" db="EMBL/GenBank/DDBJ databases">
        <title>Mesorhizobium carmichaelinearum sp. nov. isolated from Carmichaelinea spp. root nodules in New Zealand.</title>
        <authorList>
            <person name="De Meyer S.E."/>
        </authorList>
    </citation>
    <scope>NUCLEOTIDE SEQUENCE [LARGE SCALE GENOMIC DNA]</scope>
    <source>
        <strain evidence="7 8">ICMP19557</strain>
    </source>
</reference>
<feature type="transmembrane region" description="Helical" evidence="6">
    <location>
        <begin position="70"/>
        <end position="103"/>
    </location>
</feature>
<dbReference type="AlphaFoldDB" id="A0A3A5JZM1"/>
<feature type="transmembrane region" description="Helical" evidence="6">
    <location>
        <begin position="260"/>
        <end position="293"/>
    </location>
</feature>
<feature type="transmembrane region" description="Helical" evidence="6">
    <location>
        <begin position="229"/>
        <end position="248"/>
    </location>
</feature>
<comment type="subcellular location">
    <subcellularLocation>
        <location evidence="1">Cell membrane</location>
        <topology evidence="1">Multi-pass membrane protein</topology>
    </subcellularLocation>
</comment>
<feature type="transmembrane region" description="Helical" evidence="6">
    <location>
        <begin position="31"/>
        <end position="50"/>
    </location>
</feature>
<evidence type="ECO:0000313" key="7">
    <source>
        <dbReference type="EMBL" id="RJT27867.1"/>
    </source>
</evidence>
<keyword evidence="2" id="KW-1003">Cell membrane</keyword>
<dbReference type="GO" id="GO:0022857">
    <property type="term" value="F:transmembrane transporter activity"/>
    <property type="evidence" value="ECO:0007669"/>
    <property type="project" value="InterPro"/>
</dbReference>
<comment type="caution">
    <text evidence="7">The sequence shown here is derived from an EMBL/GenBank/DDBJ whole genome shotgun (WGS) entry which is preliminary data.</text>
</comment>
<dbReference type="CDD" id="cd06579">
    <property type="entry name" value="TM_PBP1_transp_AraH_like"/>
    <property type="match status" value="1"/>
</dbReference>
<dbReference type="OrthoDB" id="7284468at2"/>
<accession>A0A3A5JZM1</accession>
<dbReference type="GO" id="GO:0005886">
    <property type="term" value="C:plasma membrane"/>
    <property type="evidence" value="ECO:0007669"/>
    <property type="project" value="UniProtKB-SubCell"/>
</dbReference>
<dbReference type="PANTHER" id="PTHR32196">
    <property type="entry name" value="ABC TRANSPORTER PERMEASE PROTEIN YPHD-RELATED-RELATED"/>
    <property type="match status" value="1"/>
</dbReference>
<protein>
    <submittedName>
        <fullName evidence="7">ABC transporter permease</fullName>
    </submittedName>
</protein>
<keyword evidence="8" id="KW-1185">Reference proteome</keyword>
<name>A0A3A5JZM1_9HYPH</name>
<keyword evidence="5 6" id="KW-0472">Membrane</keyword>
<evidence type="ECO:0000256" key="5">
    <source>
        <dbReference type="ARBA" id="ARBA00023136"/>
    </source>
</evidence>
<dbReference type="Proteomes" id="UP000272706">
    <property type="component" value="Unassembled WGS sequence"/>
</dbReference>
<organism evidence="7 8">
    <name type="scientific">Mesorhizobium waimense</name>
    <dbReference type="NCBI Taxonomy" id="1300307"/>
    <lineage>
        <taxon>Bacteria</taxon>
        <taxon>Pseudomonadati</taxon>
        <taxon>Pseudomonadota</taxon>
        <taxon>Alphaproteobacteria</taxon>
        <taxon>Hyphomicrobiales</taxon>
        <taxon>Phyllobacteriaceae</taxon>
        <taxon>Mesorhizobium</taxon>
    </lineage>
</organism>
<evidence type="ECO:0000256" key="3">
    <source>
        <dbReference type="ARBA" id="ARBA00022692"/>
    </source>
</evidence>
<evidence type="ECO:0000256" key="4">
    <source>
        <dbReference type="ARBA" id="ARBA00022989"/>
    </source>
</evidence>
<keyword evidence="4 6" id="KW-1133">Transmembrane helix</keyword>
<dbReference type="RefSeq" id="WP_120018735.1">
    <property type="nucleotide sequence ID" value="NZ_QZWZ01000057.1"/>
</dbReference>
<dbReference type="Pfam" id="PF02653">
    <property type="entry name" value="BPD_transp_2"/>
    <property type="match status" value="1"/>
</dbReference>